<evidence type="ECO:0000256" key="1">
    <source>
        <dbReference type="SAM" id="MobiDB-lite"/>
    </source>
</evidence>
<dbReference type="InterPro" id="IPR027417">
    <property type="entry name" value="P-loop_NTPase"/>
</dbReference>
<dbReference type="Gene3D" id="3.40.50.300">
    <property type="entry name" value="P-loop containing nucleotide triphosphate hydrolases"/>
    <property type="match status" value="1"/>
</dbReference>
<dbReference type="SUPFAM" id="SSF52540">
    <property type="entry name" value="P-loop containing nucleoside triphosphate hydrolases"/>
    <property type="match status" value="1"/>
</dbReference>
<dbReference type="EMBL" id="JBHUNF010000003">
    <property type="protein sequence ID" value="MFD2674810.1"/>
    <property type="molecule type" value="Genomic_DNA"/>
</dbReference>
<name>A0ABW5RJ79_9MICO</name>
<feature type="region of interest" description="Disordered" evidence="1">
    <location>
        <begin position="326"/>
        <end position="349"/>
    </location>
</feature>
<organism evidence="2 3">
    <name type="scientific">Gulosibacter bifidus</name>
    <dbReference type="NCBI Taxonomy" id="272239"/>
    <lineage>
        <taxon>Bacteria</taxon>
        <taxon>Bacillati</taxon>
        <taxon>Actinomycetota</taxon>
        <taxon>Actinomycetes</taxon>
        <taxon>Micrococcales</taxon>
        <taxon>Microbacteriaceae</taxon>
        <taxon>Gulosibacter</taxon>
    </lineage>
</organism>
<protein>
    <submittedName>
        <fullName evidence="2">AAA family ATPase</fullName>
    </submittedName>
</protein>
<dbReference type="RefSeq" id="WP_066056135.1">
    <property type="nucleotide sequence ID" value="NZ_JBHUNF010000003.1"/>
</dbReference>
<evidence type="ECO:0000313" key="2">
    <source>
        <dbReference type="EMBL" id="MFD2674810.1"/>
    </source>
</evidence>
<proteinExistence type="predicted"/>
<gene>
    <name evidence="2" type="ORF">ACFSUQ_05785</name>
</gene>
<sequence>MTSNLPGYTPKVYENIRDLLANGLATPPAPEIMRCSDGVGLFYSAAVNSVFGDPESGKTWIVLVAMTEQLLAGQSVLFIDLDHNGAAAIVSRLHALGVPTDTLSDASLFRYSEPEDAVDIRTLIQDATYWQPTLVAIDSLGELLPVYGASSNSADDYTRVHKAAIKPFAQIGSCVIVVDHEAKNAASREYGAGGTMAKKRAIDGAYLRCRVVDAFAPGRGGRAELTITKDRHGGLRAARDGSDKEPLAAKFELSVPGAFPDNLSWKLIAPAPGERAEANQRANDDRLGQLVKQIEALDPPATSGSDAARRIQGRRQDIFEAYRLISSGNVPGTTERPVPSSQPPCREPERLVKPAYVETVEMADESR</sequence>
<dbReference type="Proteomes" id="UP001597453">
    <property type="component" value="Unassembled WGS sequence"/>
</dbReference>
<evidence type="ECO:0000313" key="3">
    <source>
        <dbReference type="Proteomes" id="UP001597453"/>
    </source>
</evidence>
<keyword evidence="3" id="KW-1185">Reference proteome</keyword>
<comment type="caution">
    <text evidence="2">The sequence shown here is derived from an EMBL/GenBank/DDBJ whole genome shotgun (WGS) entry which is preliminary data.</text>
</comment>
<dbReference type="Pfam" id="PF13481">
    <property type="entry name" value="AAA_25"/>
    <property type="match status" value="1"/>
</dbReference>
<reference evidence="3" key="1">
    <citation type="journal article" date="2019" name="Int. J. Syst. Evol. Microbiol.">
        <title>The Global Catalogue of Microorganisms (GCM) 10K type strain sequencing project: providing services to taxonomists for standard genome sequencing and annotation.</title>
        <authorList>
            <consortium name="The Broad Institute Genomics Platform"/>
            <consortium name="The Broad Institute Genome Sequencing Center for Infectious Disease"/>
            <person name="Wu L."/>
            <person name="Ma J."/>
        </authorList>
    </citation>
    <scope>NUCLEOTIDE SEQUENCE [LARGE SCALE GENOMIC DNA]</scope>
    <source>
        <strain evidence="3">TISTR 1511</strain>
    </source>
</reference>
<accession>A0ABW5RJ79</accession>